<evidence type="ECO:0000313" key="4">
    <source>
        <dbReference type="WBParaSite" id="HCON_00112940-00001"/>
    </source>
</evidence>
<reference evidence="4" key="1">
    <citation type="submission" date="2020-12" db="UniProtKB">
        <authorList>
            <consortium name="WormBaseParasite"/>
        </authorList>
    </citation>
    <scope>IDENTIFICATION</scope>
    <source>
        <strain evidence="4">MHco3</strain>
    </source>
</reference>
<keyword evidence="1" id="KW-0677">Repeat</keyword>
<accession>A0A7I4YLR5</accession>
<evidence type="ECO:0000256" key="2">
    <source>
        <dbReference type="SAM" id="MobiDB-lite"/>
    </source>
</evidence>
<dbReference type="WBParaSite" id="HCON_00112940-00001">
    <property type="protein sequence ID" value="HCON_00112940-00001"/>
    <property type="gene ID" value="HCON_00112940"/>
</dbReference>
<dbReference type="InterPro" id="IPR008160">
    <property type="entry name" value="Collagen"/>
</dbReference>
<sequence>MESARDVLKEVGRIEATQNSNNRTARQTDVNTSAGETLVLRQLLHSWRTRSWLEYPGDQANQENLALLGCREIRVNHHENRVFPSLHHRVFPVLLAHLGERGRPGLPGDPGPNGLPGLPGEDATPGAAGPPGPPGAPGDPGEPGLDGQPGKHASYEPDVLGLQGPPGERGECGTPGLPGYPGQSGLPGKAGPRGPPGNTGPPGPQGPTGAPGSYGPQGAQGQSGICPKYCAIDGGAFFEDDQK</sequence>
<dbReference type="PANTHER" id="PTHR24637">
    <property type="entry name" value="COLLAGEN"/>
    <property type="match status" value="1"/>
</dbReference>
<proteinExistence type="predicted"/>
<evidence type="ECO:0000256" key="1">
    <source>
        <dbReference type="ARBA" id="ARBA00022737"/>
    </source>
</evidence>
<keyword evidence="3" id="KW-1185">Reference proteome</keyword>
<dbReference type="PANTHER" id="PTHR24637:SF262">
    <property type="entry name" value="CUTICLE COLLAGEN 34-RELATED"/>
    <property type="match status" value="1"/>
</dbReference>
<dbReference type="Pfam" id="PF01391">
    <property type="entry name" value="Collagen"/>
    <property type="match status" value="2"/>
</dbReference>
<dbReference type="Proteomes" id="UP000025227">
    <property type="component" value="Unplaced"/>
</dbReference>
<evidence type="ECO:0000313" key="3">
    <source>
        <dbReference type="Proteomes" id="UP000025227"/>
    </source>
</evidence>
<organism evidence="3 4">
    <name type="scientific">Haemonchus contortus</name>
    <name type="common">Barber pole worm</name>
    <dbReference type="NCBI Taxonomy" id="6289"/>
    <lineage>
        <taxon>Eukaryota</taxon>
        <taxon>Metazoa</taxon>
        <taxon>Ecdysozoa</taxon>
        <taxon>Nematoda</taxon>
        <taxon>Chromadorea</taxon>
        <taxon>Rhabditida</taxon>
        <taxon>Rhabditina</taxon>
        <taxon>Rhabditomorpha</taxon>
        <taxon>Strongyloidea</taxon>
        <taxon>Trichostrongylidae</taxon>
        <taxon>Haemonchus</taxon>
    </lineage>
</organism>
<feature type="compositionally biased region" description="Pro residues" evidence="2">
    <location>
        <begin position="193"/>
        <end position="205"/>
    </location>
</feature>
<name>A0A7I4YLR5_HAECO</name>
<dbReference type="OrthoDB" id="6161718at2759"/>
<dbReference type="AlphaFoldDB" id="A0A7I4YLR5"/>
<dbReference type="OMA" id="HASYEPD"/>
<feature type="compositionally biased region" description="Pro residues" evidence="2">
    <location>
        <begin position="128"/>
        <end position="137"/>
    </location>
</feature>
<feature type="region of interest" description="Disordered" evidence="2">
    <location>
        <begin position="102"/>
        <end position="227"/>
    </location>
</feature>
<protein>
    <submittedName>
        <fullName evidence="4">Collagen triple helix repeat protein</fullName>
    </submittedName>
</protein>
<feature type="compositionally biased region" description="Low complexity" evidence="2">
    <location>
        <begin position="115"/>
        <end position="127"/>
    </location>
</feature>